<protein>
    <submittedName>
        <fullName evidence="1">Uncharacterized protein</fullName>
    </submittedName>
</protein>
<proteinExistence type="predicted"/>
<reference evidence="1" key="1">
    <citation type="submission" date="2014-11" db="EMBL/GenBank/DDBJ databases">
        <authorList>
            <person name="Amaro Gonzalez C."/>
        </authorList>
    </citation>
    <scope>NUCLEOTIDE SEQUENCE</scope>
</reference>
<dbReference type="EMBL" id="GBXM01025100">
    <property type="protein sequence ID" value="JAH83477.1"/>
    <property type="molecule type" value="Transcribed_RNA"/>
</dbReference>
<evidence type="ECO:0000313" key="1">
    <source>
        <dbReference type="EMBL" id="JAH83477.1"/>
    </source>
</evidence>
<sequence length="38" mass="4434">MIPPKKNLPFYPQGRNSEPRNQVRAVNCVISCFDWSIK</sequence>
<reference evidence="1" key="2">
    <citation type="journal article" date="2015" name="Fish Shellfish Immunol.">
        <title>Early steps in the European eel (Anguilla anguilla)-Vibrio vulnificus interaction in the gills: Role of the RtxA13 toxin.</title>
        <authorList>
            <person name="Callol A."/>
            <person name="Pajuelo D."/>
            <person name="Ebbesson L."/>
            <person name="Teles M."/>
            <person name="MacKenzie S."/>
            <person name="Amaro C."/>
        </authorList>
    </citation>
    <scope>NUCLEOTIDE SEQUENCE</scope>
</reference>
<organism evidence="1">
    <name type="scientific">Anguilla anguilla</name>
    <name type="common">European freshwater eel</name>
    <name type="synonym">Muraena anguilla</name>
    <dbReference type="NCBI Taxonomy" id="7936"/>
    <lineage>
        <taxon>Eukaryota</taxon>
        <taxon>Metazoa</taxon>
        <taxon>Chordata</taxon>
        <taxon>Craniata</taxon>
        <taxon>Vertebrata</taxon>
        <taxon>Euteleostomi</taxon>
        <taxon>Actinopterygii</taxon>
        <taxon>Neopterygii</taxon>
        <taxon>Teleostei</taxon>
        <taxon>Anguilliformes</taxon>
        <taxon>Anguillidae</taxon>
        <taxon>Anguilla</taxon>
    </lineage>
</organism>
<dbReference type="AlphaFoldDB" id="A0A0E9VZG1"/>
<name>A0A0E9VZG1_ANGAN</name>
<accession>A0A0E9VZG1</accession>